<feature type="non-terminal residue" evidence="2">
    <location>
        <position position="1"/>
    </location>
</feature>
<dbReference type="AlphaFoldDB" id="A0A9X9LTU7"/>
<reference evidence="2 3" key="1">
    <citation type="submission" date="2018-10" db="EMBL/GenBank/DDBJ databases">
        <authorList>
            <person name="Ekblom R."/>
            <person name="Jareborg N."/>
        </authorList>
    </citation>
    <scope>NUCLEOTIDE SEQUENCE [LARGE SCALE GENOMIC DNA]</scope>
    <source>
        <tissue evidence="2">Muscle</tissue>
    </source>
</reference>
<evidence type="ECO:0000313" key="2">
    <source>
        <dbReference type="EMBL" id="VCW91180.1"/>
    </source>
</evidence>
<protein>
    <submittedName>
        <fullName evidence="2">Uncharacterized protein</fullName>
    </submittedName>
</protein>
<feature type="region of interest" description="Disordered" evidence="1">
    <location>
        <begin position="39"/>
        <end position="63"/>
    </location>
</feature>
<proteinExistence type="predicted"/>
<accession>A0A9X9LTU7</accession>
<evidence type="ECO:0000256" key="1">
    <source>
        <dbReference type="SAM" id="MobiDB-lite"/>
    </source>
</evidence>
<evidence type="ECO:0000313" key="3">
    <source>
        <dbReference type="Proteomes" id="UP000269945"/>
    </source>
</evidence>
<sequence>FHGSHDLIRSTGSRKKELLNPEHFPKNVFIKSEMKRKMKELGHKEEKEGRSTQAESYSYLDVC</sequence>
<gene>
    <name evidence="2" type="ORF">BN2614_LOCUS1</name>
</gene>
<feature type="region of interest" description="Disordered" evidence="1">
    <location>
        <begin position="1"/>
        <end position="20"/>
    </location>
</feature>
<dbReference type="Proteomes" id="UP000269945">
    <property type="component" value="Unassembled WGS sequence"/>
</dbReference>
<keyword evidence="3" id="KW-1185">Reference proteome</keyword>
<name>A0A9X9LTU7_GULGU</name>
<dbReference type="EMBL" id="CYRY02017275">
    <property type="protein sequence ID" value="VCW91180.1"/>
    <property type="molecule type" value="Genomic_DNA"/>
</dbReference>
<comment type="caution">
    <text evidence="2">The sequence shown here is derived from an EMBL/GenBank/DDBJ whole genome shotgun (WGS) entry which is preliminary data.</text>
</comment>
<feature type="compositionally biased region" description="Basic and acidic residues" evidence="1">
    <location>
        <begin position="39"/>
        <end position="50"/>
    </location>
</feature>
<organism evidence="2 3">
    <name type="scientific">Gulo gulo</name>
    <name type="common">Wolverine</name>
    <name type="synonym">Gluton</name>
    <dbReference type="NCBI Taxonomy" id="48420"/>
    <lineage>
        <taxon>Eukaryota</taxon>
        <taxon>Metazoa</taxon>
        <taxon>Chordata</taxon>
        <taxon>Craniata</taxon>
        <taxon>Vertebrata</taxon>
        <taxon>Euteleostomi</taxon>
        <taxon>Mammalia</taxon>
        <taxon>Eutheria</taxon>
        <taxon>Laurasiatheria</taxon>
        <taxon>Carnivora</taxon>
        <taxon>Caniformia</taxon>
        <taxon>Musteloidea</taxon>
        <taxon>Mustelidae</taxon>
        <taxon>Guloninae</taxon>
        <taxon>Gulo</taxon>
    </lineage>
</organism>